<dbReference type="Proteomes" id="UP000182259">
    <property type="component" value="Chromosome V"/>
</dbReference>
<dbReference type="InterPro" id="IPR009851">
    <property type="entry name" value="Mod_r"/>
</dbReference>
<dbReference type="PROSITE" id="PS51314">
    <property type="entry name" value="VPS37_C"/>
    <property type="match status" value="1"/>
</dbReference>
<protein>
    <submittedName>
        <fullName evidence="8">CIC11C00000003130</fullName>
    </submittedName>
</protein>
<evidence type="ECO:0000313" key="8">
    <source>
        <dbReference type="EMBL" id="SGZ57147.1"/>
    </source>
</evidence>
<evidence type="ECO:0000256" key="3">
    <source>
        <dbReference type="ARBA" id="ARBA00022448"/>
    </source>
</evidence>
<dbReference type="InterPro" id="IPR037202">
    <property type="entry name" value="ESCRT_assembly_dom"/>
</dbReference>
<keyword evidence="4" id="KW-0967">Endosome</keyword>
<dbReference type="AlphaFoldDB" id="A0A1L0C0X1"/>
<dbReference type="InterPro" id="IPR029012">
    <property type="entry name" value="Helix_hairpin_bin_sf"/>
</dbReference>
<sequence>MDKTAQPLTIALLHAFPLPRTLEVLPPHVLQDFSRQYDLVKGYIKQLDAYTQTETNLRNIIHEQISTINKIIGLLDAYEKNSSAIASSISKMNELYKEFLNYETYQYQLLSSNFNQNFLKLKFSKLTSASDEESMNAVKEYRNSGDLLLTFLQDFRQKRKLYHLLKEKLNRWDEERISGLI</sequence>
<evidence type="ECO:0000256" key="5">
    <source>
        <dbReference type="ARBA" id="ARBA00022927"/>
    </source>
</evidence>
<comment type="subcellular location">
    <subcellularLocation>
        <location evidence="1">Endosome</location>
    </subcellularLocation>
</comment>
<gene>
    <name evidence="8" type="ORF">SAMEA4029009_CIC11G00000003130</name>
</gene>
<dbReference type="GO" id="GO:0072666">
    <property type="term" value="P:establishment of protein localization to vacuole"/>
    <property type="evidence" value="ECO:0007669"/>
    <property type="project" value="UniProtKB-ARBA"/>
</dbReference>
<dbReference type="Gene3D" id="1.10.287.660">
    <property type="entry name" value="Helix hairpin bin"/>
    <property type="match status" value="1"/>
</dbReference>
<keyword evidence="5 6" id="KW-0653">Protein transport</keyword>
<evidence type="ECO:0000256" key="4">
    <source>
        <dbReference type="ARBA" id="ARBA00022753"/>
    </source>
</evidence>
<evidence type="ECO:0000259" key="7">
    <source>
        <dbReference type="PROSITE" id="PS51314"/>
    </source>
</evidence>
<evidence type="ECO:0000256" key="6">
    <source>
        <dbReference type="PROSITE-ProRule" id="PRU00646"/>
    </source>
</evidence>
<dbReference type="Pfam" id="PF07200">
    <property type="entry name" value="Mod_r"/>
    <property type="match status" value="1"/>
</dbReference>
<accession>A0A1L0C0X1</accession>
<name>A0A1L0C0X1_9ASCO</name>
<keyword evidence="3 6" id="KW-0813">Transport</keyword>
<organism evidence="8 9">
    <name type="scientific">Sungouiella intermedia</name>
    <dbReference type="NCBI Taxonomy" id="45354"/>
    <lineage>
        <taxon>Eukaryota</taxon>
        <taxon>Fungi</taxon>
        <taxon>Dikarya</taxon>
        <taxon>Ascomycota</taxon>
        <taxon>Saccharomycotina</taxon>
        <taxon>Pichiomycetes</taxon>
        <taxon>Metschnikowiaceae</taxon>
        <taxon>Sungouiella</taxon>
    </lineage>
</organism>
<comment type="similarity">
    <text evidence="2">Belongs to the VPS37 family.</text>
</comment>
<dbReference type="GO" id="GO:0006886">
    <property type="term" value="P:intracellular protein transport"/>
    <property type="evidence" value="ECO:0007669"/>
    <property type="project" value="UniProtKB-ARBA"/>
</dbReference>
<proteinExistence type="inferred from homology"/>
<dbReference type="EMBL" id="LT635768">
    <property type="protein sequence ID" value="SGZ57147.1"/>
    <property type="molecule type" value="Genomic_DNA"/>
</dbReference>
<dbReference type="SUPFAM" id="SSF140111">
    <property type="entry name" value="Endosomal sorting complex assembly domain"/>
    <property type="match status" value="1"/>
</dbReference>
<feature type="domain" description="VPS37 C-terminal" evidence="7">
    <location>
        <begin position="97"/>
        <end position="181"/>
    </location>
</feature>
<evidence type="ECO:0000256" key="1">
    <source>
        <dbReference type="ARBA" id="ARBA00004177"/>
    </source>
</evidence>
<dbReference type="GO" id="GO:0000813">
    <property type="term" value="C:ESCRT I complex"/>
    <property type="evidence" value="ECO:0007669"/>
    <property type="project" value="UniProtKB-ARBA"/>
</dbReference>
<evidence type="ECO:0000313" key="9">
    <source>
        <dbReference type="Proteomes" id="UP000182259"/>
    </source>
</evidence>
<evidence type="ECO:0000256" key="2">
    <source>
        <dbReference type="ARBA" id="ARBA00007617"/>
    </source>
</evidence>
<reference evidence="8 9" key="1">
    <citation type="submission" date="2016-10" db="EMBL/GenBank/DDBJ databases">
        <authorList>
            <person name="de Groot N.N."/>
        </authorList>
    </citation>
    <scope>NUCLEOTIDE SEQUENCE [LARGE SCALE GENOMIC DNA]</scope>
    <source>
        <strain evidence="8 9">PYCC 4715</strain>
    </source>
</reference>
<dbReference type="GO" id="GO:0043162">
    <property type="term" value="P:ubiquitin-dependent protein catabolic process via the multivesicular body sorting pathway"/>
    <property type="evidence" value="ECO:0007669"/>
    <property type="project" value="UniProtKB-ARBA"/>
</dbReference>